<dbReference type="Proteomes" id="UP001221898">
    <property type="component" value="Unassembled WGS sequence"/>
</dbReference>
<dbReference type="SUPFAM" id="SSF57302">
    <property type="entry name" value="Snake toxin-like"/>
    <property type="match status" value="1"/>
</dbReference>
<feature type="signal peptide" evidence="7">
    <location>
        <begin position="1"/>
        <end position="24"/>
    </location>
</feature>
<evidence type="ECO:0000256" key="3">
    <source>
        <dbReference type="ARBA" id="ARBA00004370"/>
    </source>
</evidence>
<evidence type="ECO:0000256" key="4">
    <source>
        <dbReference type="ARBA" id="ARBA00022703"/>
    </source>
</evidence>
<proteinExistence type="predicted"/>
<comment type="subcellular location">
    <subcellularLocation>
        <location evidence="3">Membrane</location>
    </subcellularLocation>
</comment>
<name>A0AAD7T9R0_9TELE</name>
<dbReference type="GO" id="GO:0004675">
    <property type="term" value="F:transmembrane receptor protein serine/threonine kinase activity"/>
    <property type="evidence" value="ECO:0007669"/>
    <property type="project" value="InterPro"/>
</dbReference>
<accession>A0AAD7T9R0</accession>
<evidence type="ECO:0000256" key="6">
    <source>
        <dbReference type="ARBA" id="ARBA00023136"/>
    </source>
</evidence>
<feature type="domain" description="Activin types I and II receptor" evidence="8">
    <location>
        <begin position="25"/>
        <end position="94"/>
    </location>
</feature>
<keyword evidence="4" id="KW-0053">Apoptosis</keyword>
<evidence type="ECO:0000313" key="10">
    <source>
        <dbReference type="Proteomes" id="UP001221898"/>
    </source>
</evidence>
<keyword evidence="5 7" id="KW-0732">Signal</keyword>
<dbReference type="AlphaFoldDB" id="A0AAD7T9R0"/>
<feature type="chain" id="PRO_5042035846" description="Activin types I and II receptor domain-containing protein" evidence="7">
    <location>
        <begin position="25"/>
        <end position="110"/>
    </location>
</feature>
<evidence type="ECO:0000256" key="7">
    <source>
        <dbReference type="SAM" id="SignalP"/>
    </source>
</evidence>
<comment type="caution">
    <text evidence="9">The sequence shown here is derived from an EMBL/GenBank/DDBJ whole genome shotgun (WGS) entry which is preliminary data.</text>
</comment>
<protein>
    <recommendedName>
        <fullName evidence="8">Activin types I and II receptor domain-containing protein</fullName>
    </recommendedName>
</protein>
<keyword evidence="6" id="KW-0472">Membrane</keyword>
<organism evidence="9 10">
    <name type="scientific">Aldrovandia affinis</name>
    <dbReference type="NCBI Taxonomy" id="143900"/>
    <lineage>
        <taxon>Eukaryota</taxon>
        <taxon>Metazoa</taxon>
        <taxon>Chordata</taxon>
        <taxon>Craniata</taxon>
        <taxon>Vertebrata</taxon>
        <taxon>Euteleostomi</taxon>
        <taxon>Actinopterygii</taxon>
        <taxon>Neopterygii</taxon>
        <taxon>Teleostei</taxon>
        <taxon>Notacanthiformes</taxon>
        <taxon>Halosauridae</taxon>
        <taxon>Aldrovandia</taxon>
    </lineage>
</organism>
<evidence type="ECO:0000256" key="5">
    <source>
        <dbReference type="ARBA" id="ARBA00022729"/>
    </source>
</evidence>
<dbReference type="Gene3D" id="2.10.60.10">
    <property type="entry name" value="CD59"/>
    <property type="match status" value="1"/>
</dbReference>
<keyword evidence="10" id="KW-1185">Reference proteome</keyword>
<dbReference type="Pfam" id="PF01064">
    <property type="entry name" value="Activin_recp"/>
    <property type="match status" value="1"/>
</dbReference>
<dbReference type="EMBL" id="JAINUG010000005">
    <property type="protein sequence ID" value="KAJ8416972.1"/>
    <property type="molecule type" value="Genomic_DNA"/>
</dbReference>
<comment type="cofactor">
    <cofactor evidence="1">
        <name>Mn(2+)</name>
        <dbReference type="ChEBI" id="CHEBI:29035"/>
    </cofactor>
</comment>
<evidence type="ECO:0000256" key="1">
    <source>
        <dbReference type="ARBA" id="ARBA00001936"/>
    </source>
</evidence>
<sequence>MTCPRYPTVGTALIFLSVAQLSTGLKCMCHLCTNNTCETGADGACWNSVMLSDGKEKADESCLSPSQLRSQLFCYSSRNVIKRNCCFTDFCNNETLHLYPGTKHMRIKPY</sequence>
<dbReference type="GO" id="GO:0016020">
    <property type="term" value="C:membrane"/>
    <property type="evidence" value="ECO:0007669"/>
    <property type="project" value="UniProtKB-SubCell"/>
</dbReference>
<evidence type="ECO:0000256" key="2">
    <source>
        <dbReference type="ARBA" id="ARBA00001946"/>
    </source>
</evidence>
<dbReference type="GO" id="GO:0006915">
    <property type="term" value="P:apoptotic process"/>
    <property type="evidence" value="ECO:0007669"/>
    <property type="project" value="UniProtKB-KW"/>
</dbReference>
<evidence type="ECO:0000259" key="8">
    <source>
        <dbReference type="Pfam" id="PF01064"/>
    </source>
</evidence>
<comment type="cofactor">
    <cofactor evidence="2">
        <name>Mg(2+)</name>
        <dbReference type="ChEBI" id="CHEBI:18420"/>
    </cofactor>
</comment>
<dbReference type="InterPro" id="IPR045860">
    <property type="entry name" value="Snake_toxin-like_sf"/>
</dbReference>
<evidence type="ECO:0000313" key="9">
    <source>
        <dbReference type="EMBL" id="KAJ8416972.1"/>
    </source>
</evidence>
<reference evidence="9" key="1">
    <citation type="journal article" date="2023" name="Science">
        <title>Genome structures resolve the early diversification of teleost fishes.</title>
        <authorList>
            <person name="Parey E."/>
            <person name="Louis A."/>
            <person name="Montfort J."/>
            <person name="Bouchez O."/>
            <person name="Roques C."/>
            <person name="Iampietro C."/>
            <person name="Lluch J."/>
            <person name="Castinel A."/>
            <person name="Donnadieu C."/>
            <person name="Desvignes T."/>
            <person name="Floi Bucao C."/>
            <person name="Jouanno E."/>
            <person name="Wen M."/>
            <person name="Mejri S."/>
            <person name="Dirks R."/>
            <person name="Jansen H."/>
            <person name="Henkel C."/>
            <person name="Chen W.J."/>
            <person name="Zahm M."/>
            <person name="Cabau C."/>
            <person name="Klopp C."/>
            <person name="Thompson A.W."/>
            <person name="Robinson-Rechavi M."/>
            <person name="Braasch I."/>
            <person name="Lecointre G."/>
            <person name="Bobe J."/>
            <person name="Postlethwait J.H."/>
            <person name="Berthelot C."/>
            <person name="Roest Crollius H."/>
            <person name="Guiguen Y."/>
        </authorList>
    </citation>
    <scope>NUCLEOTIDE SEQUENCE</scope>
    <source>
        <strain evidence="9">NC1722</strain>
    </source>
</reference>
<dbReference type="InterPro" id="IPR000472">
    <property type="entry name" value="Activin_recp"/>
</dbReference>
<gene>
    <name evidence="9" type="ORF">AAFF_G00328500</name>
</gene>
<dbReference type="FunFam" id="2.10.60.10:FF:000007">
    <property type="entry name" value="Receptor protein serine/threonine kinase"/>
    <property type="match status" value="1"/>
</dbReference>